<accession>A0A3D9SC77</accession>
<dbReference type="Gene3D" id="1.20.1260.10">
    <property type="match status" value="1"/>
</dbReference>
<sequence>MGGQMGMQGGMAFTNMFLIPDISRAIIGEVHAYQFYQRLAELAPNEQDRQTILRIQRDEAKHYRWFSTILSNLGGQQPQIPAGELPISFRDGVRTAINHELETAAFYQDVAYRATDRPIEMHFTHAMHDEQRHASLFQLMLSSL</sequence>
<dbReference type="GO" id="GO:0016491">
    <property type="term" value="F:oxidoreductase activity"/>
    <property type="evidence" value="ECO:0007669"/>
    <property type="project" value="InterPro"/>
</dbReference>
<evidence type="ECO:0000313" key="2">
    <source>
        <dbReference type="EMBL" id="REE91497.1"/>
    </source>
</evidence>
<proteinExistence type="predicted"/>
<dbReference type="EMBL" id="QTTN01000004">
    <property type="protein sequence ID" value="REE91497.1"/>
    <property type="molecule type" value="Genomic_DNA"/>
</dbReference>
<dbReference type="Gene3D" id="1.20.5.420">
    <property type="entry name" value="Immunoglobulin FC, subunit C"/>
    <property type="match status" value="1"/>
</dbReference>
<protein>
    <submittedName>
        <fullName evidence="2">Rubrerythrin</fullName>
    </submittedName>
</protein>
<keyword evidence="3" id="KW-1185">Reference proteome</keyword>
<dbReference type="Proteomes" id="UP000256304">
    <property type="component" value="Unassembled WGS sequence"/>
</dbReference>
<name>A0A3D9SC77_9BACL</name>
<dbReference type="InterPro" id="IPR009078">
    <property type="entry name" value="Ferritin-like_SF"/>
</dbReference>
<organism evidence="2 3">
    <name type="scientific">Paenibacillus taihuensis</name>
    <dbReference type="NCBI Taxonomy" id="1156355"/>
    <lineage>
        <taxon>Bacteria</taxon>
        <taxon>Bacillati</taxon>
        <taxon>Bacillota</taxon>
        <taxon>Bacilli</taxon>
        <taxon>Bacillales</taxon>
        <taxon>Paenibacillaceae</taxon>
        <taxon>Paenibacillus</taxon>
    </lineage>
</organism>
<dbReference type="SUPFAM" id="SSF47240">
    <property type="entry name" value="Ferritin-like"/>
    <property type="match status" value="1"/>
</dbReference>
<dbReference type="Pfam" id="PF02915">
    <property type="entry name" value="Rubrerythrin"/>
    <property type="match status" value="1"/>
</dbReference>
<evidence type="ECO:0000259" key="1">
    <source>
        <dbReference type="Pfam" id="PF02915"/>
    </source>
</evidence>
<evidence type="ECO:0000313" key="3">
    <source>
        <dbReference type="Proteomes" id="UP000256304"/>
    </source>
</evidence>
<dbReference type="InterPro" id="IPR003251">
    <property type="entry name" value="Rr_diiron-bd_dom"/>
</dbReference>
<dbReference type="InterPro" id="IPR012347">
    <property type="entry name" value="Ferritin-like"/>
</dbReference>
<dbReference type="AlphaFoldDB" id="A0A3D9SC77"/>
<dbReference type="GO" id="GO:0046872">
    <property type="term" value="F:metal ion binding"/>
    <property type="evidence" value="ECO:0007669"/>
    <property type="project" value="InterPro"/>
</dbReference>
<reference evidence="2 3" key="1">
    <citation type="submission" date="2018-08" db="EMBL/GenBank/DDBJ databases">
        <title>Genomic Encyclopedia of Type Strains, Phase III (KMG-III): the genomes of soil and plant-associated and newly described type strains.</title>
        <authorList>
            <person name="Whitman W."/>
        </authorList>
    </citation>
    <scope>NUCLEOTIDE SEQUENCE [LARGE SCALE GENOMIC DNA]</scope>
    <source>
        <strain evidence="2 3">CGMCC 1.10966</strain>
    </source>
</reference>
<feature type="domain" description="Rubrerythrin diiron-binding" evidence="1">
    <location>
        <begin position="23"/>
        <end position="140"/>
    </location>
</feature>
<gene>
    <name evidence="2" type="ORF">A8990_1044</name>
</gene>
<comment type="caution">
    <text evidence="2">The sequence shown here is derived from an EMBL/GenBank/DDBJ whole genome shotgun (WGS) entry which is preliminary data.</text>
</comment>
<dbReference type="CDD" id="cd00657">
    <property type="entry name" value="Ferritin_like"/>
    <property type="match status" value="1"/>
</dbReference>